<feature type="compositionally biased region" description="Low complexity" evidence="1">
    <location>
        <begin position="41"/>
        <end position="69"/>
    </location>
</feature>
<feature type="region of interest" description="Disordered" evidence="1">
    <location>
        <begin position="163"/>
        <end position="185"/>
    </location>
</feature>
<feature type="compositionally biased region" description="Basic and acidic residues" evidence="1">
    <location>
        <begin position="163"/>
        <end position="174"/>
    </location>
</feature>
<accession>A9KF81</accession>
<evidence type="ECO:0000313" key="3">
    <source>
        <dbReference type="Proteomes" id="UP000008555"/>
    </source>
</evidence>
<name>A9KF81_COXBN</name>
<organism evidence="2 3">
    <name type="scientific">Coxiella burnetii (strain Dugway 5J108-111)</name>
    <dbReference type="NCBI Taxonomy" id="434922"/>
    <lineage>
        <taxon>Bacteria</taxon>
        <taxon>Pseudomonadati</taxon>
        <taxon>Pseudomonadota</taxon>
        <taxon>Gammaproteobacteria</taxon>
        <taxon>Legionellales</taxon>
        <taxon>Coxiellaceae</taxon>
        <taxon>Coxiella</taxon>
    </lineage>
</organism>
<evidence type="ECO:0000256" key="1">
    <source>
        <dbReference type="SAM" id="MobiDB-lite"/>
    </source>
</evidence>
<feature type="compositionally biased region" description="Polar residues" evidence="1">
    <location>
        <begin position="70"/>
        <end position="92"/>
    </location>
</feature>
<dbReference type="HOGENOM" id="CLU_838669_0_0_6"/>
<feature type="region of interest" description="Disordered" evidence="1">
    <location>
        <begin position="1"/>
        <end position="92"/>
    </location>
</feature>
<feature type="compositionally biased region" description="Basic residues" evidence="1">
    <location>
        <begin position="15"/>
        <end position="26"/>
    </location>
</feature>
<feature type="compositionally biased region" description="Basic and acidic residues" evidence="1">
    <location>
        <begin position="291"/>
        <end position="301"/>
    </location>
</feature>
<dbReference type="RefSeq" id="WP_011996587.1">
    <property type="nucleotide sequence ID" value="NC_009727.1"/>
</dbReference>
<gene>
    <name evidence="2" type="ordered locus">CBUD_0462</name>
</gene>
<dbReference type="AlphaFoldDB" id="A9KF81"/>
<evidence type="ECO:0000313" key="2">
    <source>
        <dbReference type="EMBL" id="ABS77634.1"/>
    </source>
</evidence>
<dbReference type="EMBL" id="CP000733">
    <property type="protein sequence ID" value="ABS77634.1"/>
    <property type="molecule type" value="Genomic_DNA"/>
</dbReference>
<dbReference type="KEGG" id="cbd:CBUD_0462"/>
<feature type="region of interest" description="Disordered" evidence="1">
    <location>
        <begin position="268"/>
        <end position="331"/>
    </location>
</feature>
<proteinExistence type="predicted"/>
<reference evidence="2 3" key="1">
    <citation type="journal article" date="2009" name="Infect. Immun.">
        <title>Comparative genomics reveal extensive transposon-mediated genomic plasticity and diversity among potential effector proteins within the genus Coxiella.</title>
        <authorList>
            <person name="Beare P.A."/>
            <person name="Unsworth N."/>
            <person name="Andoh M."/>
            <person name="Voth D.E."/>
            <person name="Omsland A."/>
            <person name="Gilk S.D."/>
            <person name="Williams K.P."/>
            <person name="Sobral B.W."/>
            <person name="Kupko J.J.III."/>
            <person name="Porcella S.F."/>
            <person name="Samuel J.E."/>
            <person name="Heinzen R.A."/>
        </authorList>
    </citation>
    <scope>NUCLEOTIDE SEQUENCE [LARGE SCALE GENOMIC DNA]</scope>
    <source>
        <strain evidence="2 3">Dugway 5J108-111</strain>
    </source>
</reference>
<dbReference type="Proteomes" id="UP000008555">
    <property type="component" value="Chromosome"/>
</dbReference>
<feature type="compositionally biased region" description="Basic and acidic residues" evidence="1">
    <location>
        <begin position="318"/>
        <end position="331"/>
    </location>
</feature>
<sequence>MRKKPNVEENPNQKSQKKKKTRKRNSQPHPQTGKESPQPPATAAAAALAALSAPSSSHSSSSAFSRPTSEQSSIPFASSDQNPLSPTYTAPVSRTSQFLPSFTGSPGFRWAYGPAPMNTSPTSTGSPSHFSEHFWPITILLGKAYEESKCWNNDYQRLEEKSTDLEKEKEKEKLTQQLTEEQGRSRTLSEKVTLLNQELKNLEQVINQKNQEISTLTHENSQFQRLEKENSTLTEKIIYLQKIVRLAMQFQEEPKTVACSNEAIAPPLAMPFSSPVSPLDGSLIPSEEKEDSSPKRTRVDHSSSSTFLGSFFKSAESSNKEEGYDHAPKRT</sequence>
<protein>
    <submittedName>
        <fullName evidence="2">Uncharacterized protein</fullName>
    </submittedName>
</protein>